<evidence type="ECO:0000313" key="5">
    <source>
        <dbReference type="EMBL" id="VEG13334.1"/>
    </source>
</evidence>
<evidence type="ECO:0000313" key="6">
    <source>
        <dbReference type="Proteomes" id="UP000274100"/>
    </source>
</evidence>
<proteinExistence type="predicted"/>
<dbReference type="KEGG" id="mcun:NCTC10297_01297"/>
<dbReference type="OrthoDB" id="8150723at2"/>
<feature type="domain" description="IstB-like ATP-binding" evidence="3">
    <location>
        <begin position="8"/>
        <end position="240"/>
    </location>
</feature>
<dbReference type="PIRSF" id="PIRSF003073">
    <property type="entry name" value="DNAC_TnpB_IstB"/>
    <property type="match status" value="1"/>
</dbReference>
<dbReference type="NCBIfam" id="NF038214">
    <property type="entry name" value="IS21_help_AAA"/>
    <property type="match status" value="1"/>
</dbReference>
<dbReference type="SUPFAM" id="SSF52540">
    <property type="entry name" value="P-loop containing nucleoside triphosphate hydrolases"/>
    <property type="match status" value="1"/>
</dbReference>
<dbReference type="InterPro" id="IPR027417">
    <property type="entry name" value="P-loop_NTPase"/>
</dbReference>
<dbReference type="AlphaFoldDB" id="A0A3S4UUJ4"/>
<gene>
    <name evidence="4" type="ORF">NCTC10297_00435</name>
    <name evidence="5" type="ORF">NCTC10297_01297</name>
</gene>
<dbReference type="Pfam" id="PF01695">
    <property type="entry name" value="IstB_IS21"/>
    <property type="match status" value="1"/>
</dbReference>
<dbReference type="CDD" id="cd00009">
    <property type="entry name" value="AAA"/>
    <property type="match status" value="1"/>
</dbReference>
<dbReference type="GO" id="GO:0006260">
    <property type="term" value="P:DNA replication"/>
    <property type="evidence" value="ECO:0007669"/>
    <property type="project" value="TreeGrafter"/>
</dbReference>
<sequence length="246" mass="27814">MSNNPIVTKLKQLKLSHAANYYETHYLTPSNPQISTVQLIDGMLEYEINKRHNNHIDKLVKNAKFRYNKARIEDIDYSSKRLSPDSISHLLEDEWLDRHRSAIIMGATGTGKTWLACALGIHACRNLRKVLFVQAADLYEDIILSIADGSIAKTKQKYCKVDLLIIDDFGIGELLPQICPVLLDIIDKQSTVGGLLITSQFPIERWHGLFPEATIADAVLDRIVHRAYPITLTGESMRKKLAHVIN</sequence>
<dbReference type="PANTHER" id="PTHR30050:SF4">
    <property type="entry name" value="ATP-BINDING PROTEIN RV3427C IN INSERTION SEQUENCE-RELATED"/>
    <property type="match status" value="1"/>
</dbReference>
<evidence type="ECO:0000256" key="1">
    <source>
        <dbReference type="ARBA" id="ARBA00022741"/>
    </source>
</evidence>
<dbReference type="InterPro" id="IPR002611">
    <property type="entry name" value="IstB_ATP-bd"/>
</dbReference>
<accession>A0A3S4UUJ4</accession>
<reference evidence="5 6" key="1">
    <citation type="submission" date="2018-12" db="EMBL/GenBank/DDBJ databases">
        <authorList>
            <consortium name="Pathogen Informatics"/>
        </authorList>
    </citation>
    <scope>NUCLEOTIDE SEQUENCE [LARGE SCALE GENOMIC DNA]</scope>
    <source>
        <strain evidence="5 6">NCTC10297</strain>
    </source>
</reference>
<dbReference type="RefSeq" id="WP_126329763.1">
    <property type="nucleotide sequence ID" value="NZ_LR134343.1"/>
</dbReference>
<dbReference type="InterPro" id="IPR028350">
    <property type="entry name" value="DNAC/IstB-like"/>
</dbReference>
<name>A0A3S4UUJ4_9GAMM</name>
<keyword evidence="1" id="KW-0547">Nucleotide-binding</keyword>
<dbReference type="GO" id="GO:0005524">
    <property type="term" value="F:ATP binding"/>
    <property type="evidence" value="ECO:0007669"/>
    <property type="project" value="UniProtKB-KW"/>
</dbReference>
<dbReference type="KEGG" id="mcun:NCTC10297_00435"/>
<evidence type="ECO:0000313" key="4">
    <source>
        <dbReference type="EMBL" id="VEG12508.1"/>
    </source>
</evidence>
<organism evidence="5 6">
    <name type="scientific">Moraxella cuniculi</name>
    <dbReference type="NCBI Taxonomy" id="34061"/>
    <lineage>
        <taxon>Bacteria</taxon>
        <taxon>Pseudomonadati</taxon>
        <taxon>Pseudomonadota</taxon>
        <taxon>Gammaproteobacteria</taxon>
        <taxon>Moraxellales</taxon>
        <taxon>Moraxellaceae</taxon>
        <taxon>Moraxella</taxon>
    </lineage>
</organism>
<dbReference type="PANTHER" id="PTHR30050">
    <property type="entry name" value="CHROMOSOMAL REPLICATION INITIATOR PROTEIN DNAA"/>
    <property type="match status" value="1"/>
</dbReference>
<dbReference type="Proteomes" id="UP000274100">
    <property type="component" value="Chromosome"/>
</dbReference>
<dbReference type="EMBL" id="LR134343">
    <property type="protein sequence ID" value="VEG13334.1"/>
    <property type="molecule type" value="Genomic_DNA"/>
</dbReference>
<dbReference type="InterPro" id="IPR047661">
    <property type="entry name" value="IstB"/>
</dbReference>
<evidence type="ECO:0000256" key="2">
    <source>
        <dbReference type="ARBA" id="ARBA00022840"/>
    </source>
</evidence>
<dbReference type="Gene3D" id="3.40.50.300">
    <property type="entry name" value="P-loop containing nucleotide triphosphate hydrolases"/>
    <property type="match status" value="1"/>
</dbReference>
<protein>
    <submittedName>
        <fullName evidence="5">Transposase</fullName>
    </submittedName>
</protein>
<evidence type="ECO:0000259" key="3">
    <source>
        <dbReference type="Pfam" id="PF01695"/>
    </source>
</evidence>
<keyword evidence="2" id="KW-0067">ATP-binding</keyword>
<dbReference type="EMBL" id="LR134343">
    <property type="protein sequence ID" value="VEG12508.1"/>
    <property type="molecule type" value="Genomic_DNA"/>
</dbReference>